<reference evidence="2" key="2">
    <citation type="submission" date="2020-05" db="EMBL/GenBank/DDBJ databases">
        <authorList>
            <person name="Brown S."/>
            <person name="Huntemann M."/>
            <person name="Clum A."/>
            <person name="Spunde A."/>
            <person name="Palaniappan K."/>
            <person name="Ritter S."/>
            <person name="Mikhailova N."/>
            <person name="Chen I.-M."/>
            <person name="Stamatis D."/>
            <person name="Reddy T."/>
            <person name="O'Malley R."/>
            <person name="Daum C."/>
            <person name="Shapiro N."/>
            <person name="Ivanova N."/>
            <person name="Kyrpides N."/>
            <person name="Woyke T."/>
        </authorList>
    </citation>
    <scope>NUCLEOTIDE SEQUENCE</scope>
    <source>
        <strain evidence="2">DJ080</strain>
    </source>
</reference>
<dbReference type="InterPro" id="IPR035924">
    <property type="entry name" value="FlaG-like_sf"/>
</dbReference>
<proteinExistence type="predicted"/>
<comment type="caution">
    <text evidence="1">The sequence shown here is derived from an EMBL/GenBank/DDBJ whole genome shotgun (WGS) entry which is preliminary data.</text>
</comment>
<dbReference type="Proteomes" id="UP001194098">
    <property type="component" value="Unassembled WGS sequence"/>
</dbReference>
<organism evidence="1 3">
    <name type="scientific">Clostridium beijerinckii</name>
    <name type="common">Clostridium MP</name>
    <dbReference type="NCBI Taxonomy" id="1520"/>
    <lineage>
        <taxon>Bacteria</taxon>
        <taxon>Bacillati</taxon>
        <taxon>Bacillota</taxon>
        <taxon>Clostridia</taxon>
        <taxon>Eubacteriales</taxon>
        <taxon>Clostridiaceae</taxon>
        <taxon>Clostridium</taxon>
    </lineage>
</organism>
<name>A0AAW3W760_CLOBE</name>
<dbReference type="RefSeq" id="WP_171781381.1">
    <property type="nucleotide sequence ID" value="NZ_JABAGV010000016.1"/>
</dbReference>
<dbReference type="EMBL" id="JABAGV010000016">
    <property type="protein sequence ID" value="MBC2474716.1"/>
    <property type="molecule type" value="Genomic_DNA"/>
</dbReference>
<accession>A0AAW3W760</accession>
<dbReference type="EMBL" id="JABSWW010000001">
    <property type="protein sequence ID" value="NRT91400.1"/>
    <property type="molecule type" value="Genomic_DNA"/>
</dbReference>
<dbReference type="AlphaFoldDB" id="A0AAW3W760"/>
<gene>
    <name evidence="2" type="ORF">B0H41_005079</name>
    <name evidence="1" type="ORF">HGI39_08370</name>
</gene>
<evidence type="ECO:0000313" key="1">
    <source>
        <dbReference type="EMBL" id="MBC2474716.1"/>
    </source>
</evidence>
<keyword evidence="1" id="KW-0282">Flagellum</keyword>
<dbReference type="PANTHER" id="PTHR37166:SF1">
    <property type="entry name" value="PROTEIN FLAG"/>
    <property type="match status" value="1"/>
</dbReference>
<dbReference type="Proteomes" id="UP001193748">
    <property type="component" value="Unassembled WGS sequence"/>
</dbReference>
<evidence type="ECO:0000313" key="3">
    <source>
        <dbReference type="Proteomes" id="UP001194098"/>
    </source>
</evidence>
<reference evidence="1" key="1">
    <citation type="submission" date="2020-04" db="EMBL/GenBank/DDBJ databases">
        <authorList>
            <person name="Brown S."/>
        </authorList>
    </citation>
    <scope>NUCLEOTIDE SEQUENCE</scope>
    <source>
        <strain evidence="1">DJ015</strain>
    </source>
</reference>
<dbReference type="SUPFAM" id="SSF160214">
    <property type="entry name" value="FlaG-like"/>
    <property type="match status" value="1"/>
</dbReference>
<dbReference type="Pfam" id="PF03646">
    <property type="entry name" value="FlaG"/>
    <property type="match status" value="1"/>
</dbReference>
<dbReference type="InterPro" id="IPR005186">
    <property type="entry name" value="FlaG"/>
</dbReference>
<keyword evidence="1" id="KW-0969">Cilium</keyword>
<evidence type="ECO:0000313" key="2">
    <source>
        <dbReference type="EMBL" id="NRT91400.1"/>
    </source>
</evidence>
<dbReference type="PANTHER" id="PTHR37166">
    <property type="entry name" value="PROTEIN FLAG"/>
    <property type="match status" value="1"/>
</dbReference>
<keyword evidence="1" id="KW-0966">Cell projection</keyword>
<sequence>MDVNVMGNNMNIIKVYSTGNDLSQYSNDNILVNKSTEAIGNKQVESSQDNKEGFDKKELDKAIKKLNKFLEDEKTHAEYSIHKDLKTLMVKIVDDTTKEVVLEIPPQKILDMIAFMCKQVGILDKKA</sequence>
<dbReference type="Gene3D" id="3.30.160.170">
    <property type="entry name" value="FlaG-like"/>
    <property type="match status" value="1"/>
</dbReference>
<reference evidence="1" key="3">
    <citation type="journal article" date="2022" name="Nat. Biotechnol.">
        <title>Carbon-negative production of acetone and isopropanol by gas fermentation at industrial pilot scale.</title>
        <authorList>
            <person name="Liew F.E."/>
            <person name="Nogle R."/>
            <person name="Abdalla T."/>
            <person name="Rasor B.J."/>
            <person name="Canter C."/>
            <person name="Jensen R.O."/>
            <person name="Wang L."/>
            <person name="Strutz J."/>
            <person name="Chirania P."/>
            <person name="De Tissera S."/>
            <person name="Mueller A.P."/>
            <person name="Ruan Z."/>
            <person name="Gao A."/>
            <person name="Tran L."/>
            <person name="Engle N.L."/>
            <person name="Bromley J.C."/>
            <person name="Daniell J."/>
            <person name="Conrado R."/>
            <person name="Tschaplinski T.J."/>
            <person name="Giannone R.J."/>
            <person name="Hettich R.L."/>
            <person name="Karim A.S."/>
            <person name="Simpson S.D."/>
            <person name="Brown S.D."/>
            <person name="Leang C."/>
            <person name="Jewett M.C."/>
            <person name="Kopke M."/>
        </authorList>
    </citation>
    <scope>NUCLEOTIDE SEQUENCE</scope>
    <source>
        <strain evidence="1">DJ015</strain>
        <strain evidence="2">DJ080</strain>
    </source>
</reference>
<protein>
    <submittedName>
        <fullName evidence="1">Flagellar protein FlaG</fullName>
    </submittedName>
</protein>